<feature type="domain" description="FAD-binding PCMH-type" evidence="5">
    <location>
        <begin position="108"/>
        <end position="281"/>
    </location>
</feature>
<dbReference type="PANTHER" id="PTHR42973">
    <property type="entry name" value="BINDING OXIDOREDUCTASE, PUTATIVE (AFU_ORTHOLOGUE AFUA_1G17690)-RELATED"/>
    <property type="match status" value="1"/>
</dbReference>
<keyword evidence="7" id="KW-1185">Reference proteome</keyword>
<dbReference type="InterPro" id="IPR036318">
    <property type="entry name" value="FAD-bd_PCMH-like_sf"/>
</dbReference>
<keyword evidence="3" id="KW-0274">FAD</keyword>
<reference evidence="6 7" key="2">
    <citation type="submission" date="2021-10" db="EMBL/GenBank/DDBJ databases">
        <authorList>
            <person name="Piombo E."/>
        </authorList>
    </citation>
    <scope>NUCLEOTIDE SEQUENCE [LARGE SCALE GENOMIC DNA]</scope>
</reference>
<comment type="caution">
    <text evidence="6">The sequence shown here is derived from an EMBL/GenBank/DDBJ whole genome shotgun (WGS) entry which is preliminary data.</text>
</comment>
<evidence type="ECO:0000313" key="7">
    <source>
        <dbReference type="Proteomes" id="UP000775872"/>
    </source>
</evidence>
<dbReference type="PANTHER" id="PTHR42973:SF17">
    <property type="entry name" value="OXIDASE, PUTATIVE (AFU_ORTHOLOGUE AFUA_6G14340)-RELATED"/>
    <property type="match status" value="1"/>
</dbReference>
<dbReference type="GO" id="GO:0071949">
    <property type="term" value="F:FAD binding"/>
    <property type="evidence" value="ECO:0007669"/>
    <property type="project" value="InterPro"/>
</dbReference>
<dbReference type="InterPro" id="IPR012951">
    <property type="entry name" value="BBE"/>
</dbReference>
<dbReference type="InterPro" id="IPR006094">
    <property type="entry name" value="Oxid_FAD_bind_N"/>
</dbReference>
<evidence type="ECO:0000256" key="4">
    <source>
        <dbReference type="ARBA" id="ARBA00023002"/>
    </source>
</evidence>
<gene>
    <name evidence="6" type="ORF">CSOL1703_00007287</name>
</gene>
<proteinExistence type="inferred from homology"/>
<dbReference type="Pfam" id="PF01565">
    <property type="entry name" value="FAD_binding_4"/>
    <property type="match status" value="1"/>
</dbReference>
<evidence type="ECO:0000256" key="1">
    <source>
        <dbReference type="ARBA" id="ARBA00005466"/>
    </source>
</evidence>
<protein>
    <recommendedName>
        <fullName evidence="5">FAD-binding PCMH-type domain-containing protein</fullName>
    </recommendedName>
</protein>
<accession>A0A9N9ZL76</accession>
<dbReference type="SUPFAM" id="SSF56176">
    <property type="entry name" value="FAD-binding/transporter-associated domain-like"/>
    <property type="match status" value="1"/>
</dbReference>
<dbReference type="Gene3D" id="3.40.462.20">
    <property type="match status" value="1"/>
</dbReference>
<evidence type="ECO:0000313" key="6">
    <source>
        <dbReference type="EMBL" id="CAH0057506.1"/>
    </source>
</evidence>
<name>A0A9N9ZL76_9HYPO</name>
<reference evidence="7" key="1">
    <citation type="submission" date="2019-06" db="EMBL/GenBank/DDBJ databases">
        <authorList>
            <person name="Broberg M."/>
        </authorList>
    </citation>
    <scope>NUCLEOTIDE SEQUENCE [LARGE SCALE GENOMIC DNA]</scope>
</reference>
<sequence length="534" mass="56621">MILPPSLVHSLPHSPTQSLFNPLKVEHALYDNPYIPNITMASVKEFLIAVLATAPSFAAALPKGLGTKVVDTLDSCLTSALSGDGTRAHYPSSATFVTEHAKYFNLNLQYLPYAIVYPNTTGEISAVVACAGSNDKKVQGRSGNLDFANRGLGGANGTIIVDFENFQSFEVDTATGLATVGPGNNLAQLFQGLHDNGNRFLPQASGGQIGVSGLSLVGGLGYGSRSHGAMIDHLAEVEIVLADGTVTRASEKANSDLFWAVRGAGAGFGLVTELKFNTLPEPSELVTFTFTVTSNDSSVLVQALKAYHEILRDTSLPREIGGVTRFSETTFLWSGAFFGNQSAFEAIGLQSRLPSTLSATIKTGVSWSTLMSGLTGTASPAASPQHFYIINAMVTPTTISSNSSIDEFASHVFSGDSDLGSWSFQFDLYGGAVNDVAADATAFPHRDLLYSLDGYVSSSSETTSAEAIAFVNKGFEILLGHKSDSFLAYNGIASTGHKNPQKKYFGSNLARLQTLKSRFDPKDLFSTPQTVKLA</sequence>
<dbReference type="EMBL" id="CABFOC020000074">
    <property type="protein sequence ID" value="CAH0057506.1"/>
    <property type="molecule type" value="Genomic_DNA"/>
</dbReference>
<dbReference type="Pfam" id="PF08031">
    <property type="entry name" value="BBE"/>
    <property type="match status" value="1"/>
</dbReference>
<dbReference type="AlphaFoldDB" id="A0A9N9ZL76"/>
<evidence type="ECO:0000259" key="5">
    <source>
        <dbReference type="PROSITE" id="PS51387"/>
    </source>
</evidence>
<dbReference type="OrthoDB" id="415825at2759"/>
<dbReference type="Proteomes" id="UP000775872">
    <property type="component" value="Unassembled WGS sequence"/>
</dbReference>
<dbReference type="PROSITE" id="PS51387">
    <property type="entry name" value="FAD_PCMH"/>
    <property type="match status" value="1"/>
</dbReference>
<organism evidence="6 7">
    <name type="scientific">Clonostachys solani</name>
    <dbReference type="NCBI Taxonomy" id="160281"/>
    <lineage>
        <taxon>Eukaryota</taxon>
        <taxon>Fungi</taxon>
        <taxon>Dikarya</taxon>
        <taxon>Ascomycota</taxon>
        <taxon>Pezizomycotina</taxon>
        <taxon>Sordariomycetes</taxon>
        <taxon>Hypocreomycetidae</taxon>
        <taxon>Hypocreales</taxon>
        <taxon>Bionectriaceae</taxon>
        <taxon>Clonostachys</taxon>
    </lineage>
</organism>
<dbReference type="GO" id="GO:0016491">
    <property type="term" value="F:oxidoreductase activity"/>
    <property type="evidence" value="ECO:0007669"/>
    <property type="project" value="UniProtKB-KW"/>
</dbReference>
<dbReference type="Gene3D" id="3.30.465.10">
    <property type="match status" value="1"/>
</dbReference>
<keyword evidence="2" id="KW-0285">Flavoprotein</keyword>
<evidence type="ECO:0000256" key="2">
    <source>
        <dbReference type="ARBA" id="ARBA00022630"/>
    </source>
</evidence>
<comment type="similarity">
    <text evidence="1">Belongs to the oxygen-dependent FAD-linked oxidoreductase family.</text>
</comment>
<keyword evidence="4" id="KW-0560">Oxidoreductase</keyword>
<dbReference type="InterPro" id="IPR016166">
    <property type="entry name" value="FAD-bd_PCMH"/>
</dbReference>
<dbReference type="InterPro" id="IPR016169">
    <property type="entry name" value="FAD-bd_PCMH_sub2"/>
</dbReference>
<evidence type="ECO:0000256" key="3">
    <source>
        <dbReference type="ARBA" id="ARBA00022827"/>
    </source>
</evidence>
<dbReference type="InterPro" id="IPR050416">
    <property type="entry name" value="FAD-linked_Oxidoreductase"/>
</dbReference>